<gene>
    <name evidence="2" type="ORF">CDAR_387561</name>
</gene>
<reference evidence="2 3" key="1">
    <citation type="submission" date="2021-06" db="EMBL/GenBank/DDBJ databases">
        <title>Caerostris darwini draft genome.</title>
        <authorList>
            <person name="Kono N."/>
            <person name="Arakawa K."/>
        </authorList>
    </citation>
    <scope>NUCLEOTIDE SEQUENCE [LARGE SCALE GENOMIC DNA]</scope>
</reference>
<keyword evidence="3" id="KW-1185">Reference proteome</keyword>
<dbReference type="EMBL" id="BPLQ01009662">
    <property type="protein sequence ID" value="GIY45811.1"/>
    <property type="molecule type" value="Genomic_DNA"/>
</dbReference>
<feature type="compositionally biased region" description="Acidic residues" evidence="1">
    <location>
        <begin position="1"/>
        <end position="10"/>
    </location>
</feature>
<dbReference type="Proteomes" id="UP001054837">
    <property type="component" value="Unassembled WGS sequence"/>
</dbReference>
<accession>A0AAV4TL68</accession>
<sequence length="95" mass="10642">MGYCADDDDASSISIPPSRKSDLPSLAESWQKHSGTLKAARYIRYSYHLSTRRRHPDFNRIPFDFLSSAGITLSTRQPLSEDDTALRNAGVCYST</sequence>
<proteinExistence type="predicted"/>
<evidence type="ECO:0000313" key="3">
    <source>
        <dbReference type="Proteomes" id="UP001054837"/>
    </source>
</evidence>
<organism evidence="2 3">
    <name type="scientific">Caerostris darwini</name>
    <dbReference type="NCBI Taxonomy" id="1538125"/>
    <lineage>
        <taxon>Eukaryota</taxon>
        <taxon>Metazoa</taxon>
        <taxon>Ecdysozoa</taxon>
        <taxon>Arthropoda</taxon>
        <taxon>Chelicerata</taxon>
        <taxon>Arachnida</taxon>
        <taxon>Araneae</taxon>
        <taxon>Araneomorphae</taxon>
        <taxon>Entelegynae</taxon>
        <taxon>Araneoidea</taxon>
        <taxon>Araneidae</taxon>
        <taxon>Caerostris</taxon>
    </lineage>
</organism>
<name>A0AAV4TL68_9ARAC</name>
<protein>
    <submittedName>
        <fullName evidence="2">Uncharacterized protein</fullName>
    </submittedName>
</protein>
<evidence type="ECO:0000313" key="2">
    <source>
        <dbReference type="EMBL" id="GIY45811.1"/>
    </source>
</evidence>
<feature type="region of interest" description="Disordered" evidence="1">
    <location>
        <begin position="1"/>
        <end position="26"/>
    </location>
</feature>
<dbReference type="AlphaFoldDB" id="A0AAV4TL68"/>
<comment type="caution">
    <text evidence="2">The sequence shown here is derived from an EMBL/GenBank/DDBJ whole genome shotgun (WGS) entry which is preliminary data.</text>
</comment>
<evidence type="ECO:0000256" key="1">
    <source>
        <dbReference type="SAM" id="MobiDB-lite"/>
    </source>
</evidence>